<dbReference type="InterPro" id="IPR006680">
    <property type="entry name" value="Amidohydro-rel"/>
</dbReference>
<keyword evidence="1" id="KW-0378">Hydrolase</keyword>
<comment type="caution">
    <text evidence="3">The sequence shown here is derived from an EMBL/GenBank/DDBJ whole genome shotgun (WGS) entry which is preliminary data.</text>
</comment>
<dbReference type="SUPFAM" id="SSF51338">
    <property type="entry name" value="Composite domain of metallo-dependent hydrolases"/>
    <property type="match status" value="1"/>
</dbReference>
<organism evidence="3 4">
    <name type="scientific">Halalkalibacter oceani</name>
    <dbReference type="NCBI Taxonomy" id="1653776"/>
    <lineage>
        <taxon>Bacteria</taxon>
        <taxon>Bacillati</taxon>
        <taxon>Bacillota</taxon>
        <taxon>Bacilli</taxon>
        <taxon>Bacillales</taxon>
        <taxon>Bacillaceae</taxon>
        <taxon>Halalkalibacter</taxon>
    </lineage>
</organism>
<reference evidence="3" key="1">
    <citation type="submission" date="2022-05" db="EMBL/GenBank/DDBJ databases">
        <title>Comparative Genomics of Spacecraft Associated Microbes.</title>
        <authorList>
            <person name="Tran M.T."/>
            <person name="Wright A."/>
            <person name="Seuylemezian A."/>
            <person name="Eisen J."/>
            <person name="Coil D."/>
        </authorList>
    </citation>
    <scope>NUCLEOTIDE SEQUENCE</scope>
    <source>
        <strain evidence="3">214.1.1</strain>
    </source>
</reference>
<dbReference type="EMBL" id="JAMBOL010000024">
    <property type="protein sequence ID" value="MCM3715915.1"/>
    <property type="molecule type" value="Genomic_DNA"/>
</dbReference>
<evidence type="ECO:0000259" key="2">
    <source>
        <dbReference type="Pfam" id="PF01979"/>
    </source>
</evidence>
<evidence type="ECO:0000313" key="4">
    <source>
        <dbReference type="Proteomes" id="UP001139179"/>
    </source>
</evidence>
<dbReference type="RefSeq" id="WP_251224608.1">
    <property type="nucleotide sequence ID" value="NZ_JAMBOL010000024.1"/>
</dbReference>
<dbReference type="InterPro" id="IPR032466">
    <property type="entry name" value="Metal_Hydrolase"/>
</dbReference>
<dbReference type="InterPro" id="IPR050287">
    <property type="entry name" value="MTA/SAH_deaminase"/>
</dbReference>
<dbReference type="Gene3D" id="2.30.40.10">
    <property type="entry name" value="Urease, subunit C, domain 1"/>
    <property type="match status" value="1"/>
</dbReference>
<dbReference type="InterPro" id="IPR011059">
    <property type="entry name" value="Metal-dep_hydrolase_composite"/>
</dbReference>
<name>A0A9X2DV32_9BACI</name>
<dbReference type="SUPFAM" id="SSF51556">
    <property type="entry name" value="Metallo-dependent hydrolases"/>
    <property type="match status" value="1"/>
</dbReference>
<evidence type="ECO:0000256" key="1">
    <source>
        <dbReference type="ARBA" id="ARBA00022801"/>
    </source>
</evidence>
<dbReference type="GO" id="GO:0016810">
    <property type="term" value="F:hydrolase activity, acting on carbon-nitrogen (but not peptide) bonds"/>
    <property type="evidence" value="ECO:0007669"/>
    <property type="project" value="InterPro"/>
</dbReference>
<evidence type="ECO:0000313" key="3">
    <source>
        <dbReference type="EMBL" id="MCM3715915.1"/>
    </source>
</evidence>
<protein>
    <submittedName>
        <fullName evidence="3">Amidohydrolase</fullName>
    </submittedName>
</protein>
<dbReference type="CDD" id="cd01298">
    <property type="entry name" value="ATZ_TRZ_like"/>
    <property type="match status" value="1"/>
</dbReference>
<dbReference type="Gene3D" id="3.20.20.140">
    <property type="entry name" value="Metal-dependent hydrolases"/>
    <property type="match status" value="1"/>
</dbReference>
<sequence length="488" mass="53386">MKTLIEHAMIVTMNDSREVIKQGYLLVEQDRIKEIGAGMYQGNRDGVEIVNGDNNIIIPGLINAHTHSYANLVKGTTENIPLELWMLYIMAEGKNMTKEDYAINAALGSIEMLKSGTTTFLDHLAQDTDGMKTVAAEYKKAGIRAVLTPMFGDRAYADSLPEALQIELGKEPHGPKAVGSGWQDNIAMVESVIQNVSEPDKGITVAVGPSGPQRCSDELLVASMELAQKYELPWHTHLLETKAQEVTGYERYGHSMVEHLEKLGILNESVSFAHGVWVSDTDIELIAKRGSTIVHNPTSNLLLGSGVLPLIPLKEAGVHIGIGTDGANCCGYQSMFESMKLAAILSNTFTPDYKRWVKAVDVLEMATIGSARAVGMSDEIGSLEAGKKADFVLLNKEVSNFAPLNDLIWQLVYGRADMAIDAVYVNGKKVVSERKAVGVDEKAIFNKAIENGADLLQRNQTEFEKIKNKAPDIYHMLMKVAEIPTKQA</sequence>
<dbReference type="Proteomes" id="UP001139179">
    <property type="component" value="Unassembled WGS sequence"/>
</dbReference>
<accession>A0A9X2DV32</accession>
<dbReference type="Pfam" id="PF01979">
    <property type="entry name" value="Amidohydro_1"/>
    <property type="match status" value="1"/>
</dbReference>
<keyword evidence="4" id="KW-1185">Reference proteome</keyword>
<proteinExistence type="predicted"/>
<dbReference type="AlphaFoldDB" id="A0A9X2DV32"/>
<dbReference type="PANTHER" id="PTHR43794:SF11">
    <property type="entry name" value="AMIDOHYDROLASE-RELATED DOMAIN-CONTAINING PROTEIN"/>
    <property type="match status" value="1"/>
</dbReference>
<feature type="domain" description="Amidohydrolase-related" evidence="2">
    <location>
        <begin position="56"/>
        <end position="430"/>
    </location>
</feature>
<dbReference type="PANTHER" id="PTHR43794">
    <property type="entry name" value="AMINOHYDROLASE SSNA-RELATED"/>
    <property type="match status" value="1"/>
</dbReference>
<gene>
    <name evidence="3" type="ORF">M3202_17815</name>
</gene>